<feature type="compositionally biased region" description="Basic and acidic residues" evidence="10">
    <location>
        <begin position="23"/>
        <end position="32"/>
    </location>
</feature>
<evidence type="ECO:0000256" key="4">
    <source>
        <dbReference type="ARBA" id="ARBA00007096"/>
    </source>
</evidence>
<evidence type="ECO:0000256" key="10">
    <source>
        <dbReference type="SAM" id="MobiDB-lite"/>
    </source>
</evidence>
<evidence type="ECO:0000256" key="5">
    <source>
        <dbReference type="ARBA" id="ARBA00011427"/>
    </source>
</evidence>
<keyword evidence="9" id="KW-0539">Nucleus</keyword>
<dbReference type="PANTHER" id="PTHR18829">
    <property type="entry name" value="PROTEIN YAE1 HOMOLOG"/>
    <property type="match status" value="1"/>
</dbReference>
<gene>
    <name evidence="12" type="primary">yae1</name>
    <name evidence="12" type="ORF">LOCC1_G001682</name>
</gene>
<dbReference type="OrthoDB" id="20086at2759"/>
<dbReference type="EMBL" id="QGMI01000031">
    <property type="protein sequence ID" value="TVY48825.1"/>
    <property type="molecule type" value="Genomic_DNA"/>
</dbReference>
<feature type="compositionally biased region" description="Basic and acidic residues" evidence="10">
    <location>
        <begin position="271"/>
        <end position="287"/>
    </location>
</feature>
<dbReference type="PANTHER" id="PTHR18829:SF0">
    <property type="entry name" value="PROTEIN YAE1 HOMOLOG"/>
    <property type="match status" value="1"/>
</dbReference>
<feature type="domain" description="Essential protein Yae1 N-terminal" evidence="11">
    <location>
        <begin position="138"/>
        <end position="176"/>
    </location>
</feature>
<evidence type="ECO:0000256" key="7">
    <source>
        <dbReference type="ARBA" id="ARBA00018400"/>
    </source>
</evidence>
<feature type="region of interest" description="Disordered" evidence="10">
    <location>
        <begin position="1"/>
        <end position="42"/>
    </location>
</feature>
<feature type="compositionally biased region" description="Basic and acidic residues" evidence="10">
    <location>
        <begin position="126"/>
        <end position="145"/>
    </location>
</feature>
<comment type="function">
    <text evidence="1">The complex LTO1:YAE1 may function as a target specific adapter that probably recruits apo-RPLI1 to the cytosolic iron-sulfur protein assembly (CIA) complex machinery. May be required for biogenesis of the large ribosomal subunit and initiation of translation.</text>
</comment>
<dbReference type="InterPro" id="IPR038881">
    <property type="entry name" value="Yae1-like"/>
</dbReference>
<evidence type="ECO:0000256" key="2">
    <source>
        <dbReference type="ARBA" id="ARBA00004123"/>
    </source>
</evidence>
<accession>A0A8H8UHT8</accession>
<evidence type="ECO:0000256" key="1">
    <source>
        <dbReference type="ARBA" id="ARBA00003836"/>
    </source>
</evidence>
<dbReference type="InterPro" id="IPR019191">
    <property type="entry name" value="Essential_protein_Yae1_N"/>
</dbReference>
<evidence type="ECO:0000256" key="3">
    <source>
        <dbReference type="ARBA" id="ARBA00004496"/>
    </source>
</evidence>
<feature type="region of interest" description="Disordered" evidence="10">
    <location>
        <begin position="88"/>
        <end position="145"/>
    </location>
</feature>
<evidence type="ECO:0000259" key="11">
    <source>
        <dbReference type="Pfam" id="PF09811"/>
    </source>
</evidence>
<reference evidence="12 13" key="1">
    <citation type="submission" date="2018-05" db="EMBL/GenBank/DDBJ databases">
        <title>Genome sequencing and assembly of the regulated plant pathogen Lachnellula willkommii and related sister species for the development of diagnostic species identification markers.</title>
        <authorList>
            <person name="Giroux E."/>
            <person name="Bilodeau G."/>
        </authorList>
    </citation>
    <scope>NUCLEOTIDE SEQUENCE [LARGE SCALE GENOMIC DNA]</scope>
    <source>
        <strain evidence="12 13">CBS 160.35</strain>
    </source>
</reference>
<comment type="similarity">
    <text evidence="4">Belongs to the YAE1 family.</text>
</comment>
<name>A0A8H8UHT8_9HELO</name>
<evidence type="ECO:0000313" key="12">
    <source>
        <dbReference type="EMBL" id="TVY48825.1"/>
    </source>
</evidence>
<organism evidence="12 13">
    <name type="scientific">Lachnellula occidentalis</name>
    <dbReference type="NCBI Taxonomy" id="215460"/>
    <lineage>
        <taxon>Eukaryota</taxon>
        <taxon>Fungi</taxon>
        <taxon>Dikarya</taxon>
        <taxon>Ascomycota</taxon>
        <taxon>Pezizomycotina</taxon>
        <taxon>Leotiomycetes</taxon>
        <taxon>Helotiales</taxon>
        <taxon>Lachnaceae</taxon>
        <taxon>Lachnellula</taxon>
    </lineage>
</organism>
<evidence type="ECO:0000256" key="9">
    <source>
        <dbReference type="ARBA" id="ARBA00023242"/>
    </source>
</evidence>
<keyword evidence="13" id="KW-1185">Reference proteome</keyword>
<dbReference type="AlphaFoldDB" id="A0A8H8UHT8"/>
<evidence type="ECO:0000256" key="6">
    <source>
        <dbReference type="ARBA" id="ARBA00017286"/>
    </source>
</evidence>
<keyword evidence="8" id="KW-0963">Cytoplasm</keyword>
<dbReference type="GO" id="GO:0005737">
    <property type="term" value="C:cytoplasm"/>
    <property type="evidence" value="ECO:0007669"/>
    <property type="project" value="UniProtKB-SubCell"/>
</dbReference>
<sequence length="301" mass="33420">MSRLPRKKALVQAKQKANALNESRTRGLEKGSRQGQFPRGLPGARLDVQEQIYFFISRRISMLRDDEALPMAGQIYSVDFDGLVPEEESIQHETSYPNNDFDDVFGSAPPSPTFENPRGGNSEPSDVPRLKEKHETEGYRDGVSKGKAETVQAGFDEGYGLGAVLGLRIGKILGLLEGLWSAVHAGEDREKLEGLFEKAKGELKTESVFAREWWGEDGVWTFAVPGEGSEGKEVTFPDVAGAHPLIVKWELIIEAEVKRWGLDLNLMGTEHTQEERSDDVGTKDVTEAPRLPRAQKAELSW</sequence>
<evidence type="ECO:0000313" key="13">
    <source>
        <dbReference type="Proteomes" id="UP000443090"/>
    </source>
</evidence>
<dbReference type="Pfam" id="PF09811">
    <property type="entry name" value="Yae1_N"/>
    <property type="match status" value="1"/>
</dbReference>
<proteinExistence type="inferred from homology"/>
<comment type="subunit">
    <text evidence="5">May form a complex with LTO1.</text>
</comment>
<comment type="caution">
    <text evidence="12">The sequence shown here is derived from an EMBL/GenBank/DDBJ whole genome shotgun (WGS) entry which is preliminary data.</text>
</comment>
<dbReference type="Proteomes" id="UP000443090">
    <property type="component" value="Unassembled WGS sequence"/>
</dbReference>
<feature type="region of interest" description="Disordered" evidence="10">
    <location>
        <begin position="271"/>
        <end position="301"/>
    </location>
</feature>
<comment type="subcellular location">
    <subcellularLocation>
        <location evidence="3">Cytoplasm</location>
    </subcellularLocation>
    <subcellularLocation>
        <location evidence="2">Nucleus</location>
    </subcellularLocation>
</comment>
<protein>
    <recommendedName>
        <fullName evidence="7">Protein YAE1</fullName>
    </recommendedName>
    <alternativeName>
        <fullName evidence="6">Protein yae1</fullName>
    </alternativeName>
</protein>
<evidence type="ECO:0000256" key="8">
    <source>
        <dbReference type="ARBA" id="ARBA00022490"/>
    </source>
</evidence>
<dbReference type="GO" id="GO:0005634">
    <property type="term" value="C:nucleus"/>
    <property type="evidence" value="ECO:0007669"/>
    <property type="project" value="UniProtKB-SubCell"/>
</dbReference>